<dbReference type="PANTHER" id="PTHR10492:SF57">
    <property type="entry name" value="ATP-DEPENDENT DNA HELICASE"/>
    <property type="match status" value="1"/>
</dbReference>
<dbReference type="PANTHER" id="PTHR10492">
    <property type="match status" value="1"/>
</dbReference>
<dbReference type="AlphaFoldDB" id="A0A8R1EBT5"/>
<dbReference type="Pfam" id="PF05970">
    <property type="entry name" value="PIF1"/>
    <property type="match status" value="1"/>
</dbReference>
<dbReference type="GO" id="GO:0000723">
    <property type="term" value="P:telomere maintenance"/>
    <property type="evidence" value="ECO:0007669"/>
    <property type="project" value="InterPro"/>
</dbReference>
<evidence type="ECO:0000256" key="1">
    <source>
        <dbReference type="RuleBase" id="RU363044"/>
    </source>
</evidence>
<dbReference type="SUPFAM" id="SSF52540">
    <property type="entry name" value="P-loop containing nucleoside triphosphate hydrolases"/>
    <property type="match status" value="1"/>
</dbReference>
<dbReference type="GO" id="GO:0006310">
    <property type="term" value="P:DNA recombination"/>
    <property type="evidence" value="ECO:0007669"/>
    <property type="project" value="UniProtKB-KW"/>
</dbReference>
<feature type="domain" description="DNA helicase Pif1-like DEAD-box helicase" evidence="2">
    <location>
        <begin position="57"/>
        <end position="173"/>
    </location>
</feature>
<evidence type="ECO:0000313" key="3">
    <source>
        <dbReference type="EnsemblMetazoa" id="CJA32931.1"/>
    </source>
</evidence>
<keyword evidence="1" id="KW-0233">DNA recombination</keyword>
<dbReference type="EnsemblMetazoa" id="CJA32931.1">
    <property type="protein sequence ID" value="CJA32931.1"/>
    <property type="gene ID" value="WBGene00208778"/>
</dbReference>
<keyword evidence="1" id="KW-0227">DNA damage</keyword>
<dbReference type="InterPro" id="IPR027417">
    <property type="entry name" value="P-loop_NTPase"/>
</dbReference>
<keyword evidence="1" id="KW-0547">Nucleotide-binding</keyword>
<proteinExistence type="inferred from homology"/>
<dbReference type="GO" id="GO:0005524">
    <property type="term" value="F:ATP binding"/>
    <property type="evidence" value="ECO:0007669"/>
    <property type="project" value="UniProtKB-KW"/>
</dbReference>
<reference evidence="3" key="2">
    <citation type="submission" date="2022-06" db="UniProtKB">
        <authorList>
            <consortium name="EnsemblMetazoa"/>
        </authorList>
    </citation>
    <scope>IDENTIFICATION</scope>
    <source>
        <strain evidence="3">DF5081</strain>
    </source>
</reference>
<dbReference type="InterPro" id="IPR010285">
    <property type="entry name" value="DNA_helicase_pif1-like_DEAD"/>
</dbReference>
<keyword evidence="1" id="KW-0234">DNA repair</keyword>
<keyword evidence="1" id="KW-0378">Hydrolase</keyword>
<evidence type="ECO:0000313" key="4">
    <source>
        <dbReference type="Proteomes" id="UP000005237"/>
    </source>
</evidence>
<accession>A0A8R1EBT5</accession>
<dbReference type="GO" id="GO:0043139">
    <property type="term" value="F:5'-3' DNA helicase activity"/>
    <property type="evidence" value="ECO:0007669"/>
    <property type="project" value="UniProtKB-EC"/>
</dbReference>
<dbReference type="Gene3D" id="3.40.50.300">
    <property type="entry name" value="P-loop containing nucleotide triphosphate hydrolases"/>
    <property type="match status" value="1"/>
</dbReference>
<dbReference type="GO" id="GO:0016787">
    <property type="term" value="F:hydrolase activity"/>
    <property type="evidence" value="ECO:0007669"/>
    <property type="project" value="UniProtKB-KW"/>
</dbReference>
<reference evidence="4" key="1">
    <citation type="submission" date="2010-08" db="EMBL/GenBank/DDBJ databases">
        <authorList>
            <consortium name="Caenorhabditis japonica Sequencing Consortium"/>
            <person name="Wilson R.K."/>
        </authorList>
    </citation>
    <scope>NUCLEOTIDE SEQUENCE [LARGE SCALE GENOMIC DNA]</scope>
    <source>
        <strain evidence="4">DF5081</strain>
    </source>
</reference>
<sequence length="255" mass="29069">MELHNFELRDLFEEDDVPFNLNVEEEIDNPSFDPINVTEHSKKADEMYTMLYERQKVVVDRAMEMIFVDGPGGTGKTFCYNAIYHRLVSQNRSVICVAHAGIAATLLPFGCTVHRKCSIPIEVSDEMTCNISLDLPEVIAIENASAIIWDEACMTDCRIYHAVSILLPLIREEPNLPLHHPYLNTILELYEKDSCGAKESEERRTSNQLAKEKLSKTKRALADAQEAIADFETFDKRVKFEEPRTRNSPWPSNSS</sequence>
<keyword evidence="1" id="KW-0347">Helicase</keyword>
<name>A0A8R1EBT5_CAEJA</name>
<evidence type="ECO:0000259" key="2">
    <source>
        <dbReference type="Pfam" id="PF05970"/>
    </source>
</evidence>
<comment type="cofactor">
    <cofactor evidence="1">
        <name>Mg(2+)</name>
        <dbReference type="ChEBI" id="CHEBI:18420"/>
    </cofactor>
</comment>
<comment type="catalytic activity">
    <reaction evidence="1">
        <text>ATP + H2O = ADP + phosphate + H(+)</text>
        <dbReference type="Rhea" id="RHEA:13065"/>
        <dbReference type="ChEBI" id="CHEBI:15377"/>
        <dbReference type="ChEBI" id="CHEBI:15378"/>
        <dbReference type="ChEBI" id="CHEBI:30616"/>
        <dbReference type="ChEBI" id="CHEBI:43474"/>
        <dbReference type="ChEBI" id="CHEBI:456216"/>
        <dbReference type="EC" id="5.6.2.3"/>
    </reaction>
</comment>
<protein>
    <recommendedName>
        <fullName evidence="1">ATP-dependent DNA helicase</fullName>
        <ecNumber evidence="1">5.6.2.3</ecNumber>
    </recommendedName>
</protein>
<keyword evidence="4" id="KW-1185">Reference proteome</keyword>
<dbReference type="EC" id="5.6.2.3" evidence="1"/>
<keyword evidence="1" id="KW-0067">ATP-binding</keyword>
<dbReference type="Proteomes" id="UP000005237">
    <property type="component" value="Unassembled WGS sequence"/>
</dbReference>
<dbReference type="GO" id="GO:0006281">
    <property type="term" value="P:DNA repair"/>
    <property type="evidence" value="ECO:0007669"/>
    <property type="project" value="UniProtKB-KW"/>
</dbReference>
<comment type="similarity">
    <text evidence="1">Belongs to the helicase family.</text>
</comment>
<organism evidence="3 4">
    <name type="scientific">Caenorhabditis japonica</name>
    <dbReference type="NCBI Taxonomy" id="281687"/>
    <lineage>
        <taxon>Eukaryota</taxon>
        <taxon>Metazoa</taxon>
        <taxon>Ecdysozoa</taxon>
        <taxon>Nematoda</taxon>
        <taxon>Chromadorea</taxon>
        <taxon>Rhabditida</taxon>
        <taxon>Rhabditina</taxon>
        <taxon>Rhabditomorpha</taxon>
        <taxon>Rhabditoidea</taxon>
        <taxon>Rhabditidae</taxon>
        <taxon>Peloderinae</taxon>
        <taxon>Caenorhabditis</taxon>
    </lineage>
</organism>